<evidence type="ECO:0000313" key="1">
    <source>
        <dbReference type="EMBL" id="MFC3196530.1"/>
    </source>
</evidence>
<dbReference type="EMBL" id="JBHRTA010000008">
    <property type="protein sequence ID" value="MFC3196530.1"/>
    <property type="molecule type" value="Genomic_DNA"/>
</dbReference>
<proteinExistence type="predicted"/>
<protein>
    <submittedName>
        <fullName evidence="1">Zinc-binding dehydrogenase</fullName>
    </submittedName>
</protein>
<dbReference type="Gene3D" id="3.90.180.10">
    <property type="entry name" value="Medium-chain alcohol dehydrogenases, catalytic domain"/>
    <property type="match status" value="1"/>
</dbReference>
<dbReference type="RefSeq" id="WP_379019332.1">
    <property type="nucleotide sequence ID" value="NZ_JBHRTA010000008.1"/>
</dbReference>
<name>A0ABV7JEI9_9SPHI</name>
<organism evidence="1 2">
    <name type="scientific">Parapedobacter deserti</name>
    <dbReference type="NCBI Taxonomy" id="1912957"/>
    <lineage>
        <taxon>Bacteria</taxon>
        <taxon>Pseudomonadati</taxon>
        <taxon>Bacteroidota</taxon>
        <taxon>Sphingobacteriia</taxon>
        <taxon>Sphingobacteriales</taxon>
        <taxon>Sphingobacteriaceae</taxon>
        <taxon>Parapedobacter</taxon>
    </lineage>
</organism>
<evidence type="ECO:0000313" key="2">
    <source>
        <dbReference type="Proteomes" id="UP001595526"/>
    </source>
</evidence>
<keyword evidence="2" id="KW-1185">Reference proteome</keyword>
<gene>
    <name evidence="1" type="ORF">ACFOET_02770</name>
</gene>
<dbReference type="Proteomes" id="UP001595526">
    <property type="component" value="Unassembled WGS sequence"/>
</dbReference>
<comment type="caution">
    <text evidence="1">The sequence shown here is derived from an EMBL/GenBank/DDBJ whole genome shotgun (WGS) entry which is preliminary data.</text>
</comment>
<dbReference type="Gene3D" id="3.40.50.720">
    <property type="entry name" value="NAD(P)-binding Rossmann-like Domain"/>
    <property type="match status" value="1"/>
</dbReference>
<sequence>MTKEGGTIISIPTGLSEEVRLKAASKGVQGYFFLVESNGSDMEQIALLLKNGILKPHIFETYGFDQMREAHLQQETGKTVGKLIVTT</sequence>
<reference evidence="2" key="1">
    <citation type="journal article" date="2019" name="Int. J. Syst. Evol. Microbiol.">
        <title>The Global Catalogue of Microorganisms (GCM) 10K type strain sequencing project: providing services to taxonomists for standard genome sequencing and annotation.</title>
        <authorList>
            <consortium name="The Broad Institute Genomics Platform"/>
            <consortium name="The Broad Institute Genome Sequencing Center for Infectious Disease"/>
            <person name="Wu L."/>
            <person name="Ma J."/>
        </authorList>
    </citation>
    <scope>NUCLEOTIDE SEQUENCE [LARGE SCALE GENOMIC DNA]</scope>
    <source>
        <strain evidence="2">KCTC 52416</strain>
    </source>
</reference>
<accession>A0ABV7JEI9</accession>
<dbReference type="Pfam" id="PF13602">
    <property type="entry name" value="ADH_zinc_N_2"/>
    <property type="match status" value="1"/>
</dbReference>